<dbReference type="STRING" id="927083.DB32_001622"/>
<dbReference type="SUPFAM" id="SSF56954">
    <property type="entry name" value="Outer membrane efflux proteins (OEP)"/>
    <property type="match status" value="1"/>
</dbReference>
<dbReference type="GO" id="GO:0015562">
    <property type="term" value="F:efflux transmembrane transporter activity"/>
    <property type="evidence" value="ECO:0007669"/>
    <property type="project" value="InterPro"/>
</dbReference>
<dbReference type="InterPro" id="IPR003423">
    <property type="entry name" value="OMP_efflux"/>
</dbReference>
<feature type="transmembrane region" description="Helical" evidence="2">
    <location>
        <begin position="33"/>
        <end position="54"/>
    </location>
</feature>
<sequence length="439" mass="46643">MHRRVRAAVRDGARARDRACVERRSYGLARSGCVMRSFGSIAAAICAVVCWLGASGVARALTLEEALARARERAPDLIASRAELAEARGEVTSAAVPLRTNPLIEAQGGPRYTTDGEWIVQLSVGIEQVFELSDARGARIDAARARVASAEAALADVARVLTAEVASRYLAALAARDRAALAESGLELLDTMREVAQRRVDAGDASIVDVRRIELARAAALSERDDARAELRREIGALRLLLGIPAADALDVEGDLASIAVAWRASTESGERADVVAARAREREARARVRVAEALAVPELVAGLAYQLEEHDHMGLLTLGFTLPVFDAGHGAREQAHARLDAARAELERRESTVAVQIATAREAYDAAVDALAASVESARSAGEVEVLVARAWDAGELPLGEVLLARREVVEARTLLVTRARDAASARMTLEAAAGGAR</sequence>
<dbReference type="InterPro" id="IPR010131">
    <property type="entry name" value="MdtP/NodT-like"/>
</dbReference>
<proteinExistence type="inferred from homology"/>
<comment type="similarity">
    <text evidence="1">Belongs to the outer membrane factor (OMF) (TC 1.B.17) family.</text>
</comment>
<keyword evidence="2" id="KW-0812">Transmembrane</keyword>
<keyword evidence="2" id="KW-1133">Transmembrane helix</keyword>
<name>A0A0F6W0Q5_9BACT</name>
<accession>A0A0F6W0Q5</accession>
<keyword evidence="2" id="KW-0472">Membrane</keyword>
<dbReference type="Pfam" id="PF02321">
    <property type="entry name" value="OEP"/>
    <property type="match status" value="2"/>
</dbReference>
<evidence type="ECO:0000256" key="2">
    <source>
        <dbReference type="SAM" id="Phobius"/>
    </source>
</evidence>
<keyword evidence="4" id="KW-1185">Reference proteome</keyword>
<evidence type="ECO:0000313" key="3">
    <source>
        <dbReference type="EMBL" id="AKF04473.1"/>
    </source>
</evidence>
<dbReference type="EMBL" id="CP011125">
    <property type="protein sequence ID" value="AKF04473.1"/>
    <property type="molecule type" value="Genomic_DNA"/>
</dbReference>
<evidence type="ECO:0000313" key="4">
    <source>
        <dbReference type="Proteomes" id="UP000034883"/>
    </source>
</evidence>
<dbReference type="Proteomes" id="UP000034883">
    <property type="component" value="Chromosome"/>
</dbReference>
<dbReference type="AlphaFoldDB" id="A0A0F6W0Q5"/>
<dbReference type="KEGG" id="samy:DB32_001622"/>
<gene>
    <name evidence="3" type="ORF">DB32_001622</name>
</gene>
<organism evidence="3 4">
    <name type="scientific">Sandaracinus amylolyticus</name>
    <dbReference type="NCBI Taxonomy" id="927083"/>
    <lineage>
        <taxon>Bacteria</taxon>
        <taxon>Pseudomonadati</taxon>
        <taxon>Myxococcota</taxon>
        <taxon>Polyangia</taxon>
        <taxon>Polyangiales</taxon>
        <taxon>Sandaracinaceae</taxon>
        <taxon>Sandaracinus</taxon>
    </lineage>
</organism>
<protein>
    <submittedName>
        <fullName evidence="3">Heavy metal RND efflux outer membrane protein, CzcC family</fullName>
    </submittedName>
</protein>
<dbReference type="Gene3D" id="1.20.1600.10">
    <property type="entry name" value="Outer membrane efflux proteins (OEP)"/>
    <property type="match status" value="1"/>
</dbReference>
<reference evidence="3 4" key="1">
    <citation type="submission" date="2015-03" db="EMBL/GenBank/DDBJ databases">
        <title>Genome assembly of Sandaracinus amylolyticus DSM 53668.</title>
        <authorList>
            <person name="Sharma G."/>
            <person name="Subramanian S."/>
        </authorList>
    </citation>
    <scope>NUCLEOTIDE SEQUENCE [LARGE SCALE GENOMIC DNA]</scope>
    <source>
        <strain evidence="3 4">DSM 53668</strain>
    </source>
</reference>
<dbReference type="PANTHER" id="PTHR30203:SF24">
    <property type="entry name" value="BLR4935 PROTEIN"/>
    <property type="match status" value="1"/>
</dbReference>
<dbReference type="PANTHER" id="PTHR30203">
    <property type="entry name" value="OUTER MEMBRANE CATION EFFLUX PROTEIN"/>
    <property type="match status" value="1"/>
</dbReference>
<evidence type="ECO:0000256" key="1">
    <source>
        <dbReference type="ARBA" id="ARBA00007613"/>
    </source>
</evidence>